<keyword evidence="2" id="KW-1185">Reference proteome</keyword>
<proteinExistence type="predicted"/>
<accession>A0A411B5L3</accession>
<dbReference type="KEGG" id="vg:60325156"/>
<evidence type="ECO:0000313" key="1">
    <source>
        <dbReference type="EMBL" id="QAX95630.1"/>
    </source>
</evidence>
<dbReference type="EMBL" id="MK460246">
    <property type="protein sequence ID" value="QAX95630.1"/>
    <property type="molecule type" value="Genomic_DNA"/>
</dbReference>
<gene>
    <name evidence="1" type="primary">91</name>
    <name evidence="1" type="ORF">SEA_NIBB_91</name>
</gene>
<sequence>MSVAGVTDEQRAYLARMVERFNASLKWQLEHAQAEAERERIRRLFGTATGRH</sequence>
<reference evidence="1 2" key="1">
    <citation type="submission" date="2019-01" db="EMBL/GenBank/DDBJ databases">
        <authorList>
            <person name="Neitz A."/>
            <person name="Villela V."/>
            <person name="Anton S."/>
            <person name="Buhyoff S."/>
            <person name="Consani M."/>
            <person name="Davis D."/>
            <person name="Haas R."/>
            <person name="Heid C."/>
            <person name="Roop S."/>
            <person name="Braley A.B."/>
            <person name="Ettinger A.-S.H."/>
            <person name="Anders K.R."/>
            <person name="Garlena R.A."/>
            <person name="Russell D.A."/>
            <person name="Pope W.H."/>
            <person name="Jacobs-Sera D."/>
            <person name="Hendrix R.W."/>
            <person name="Hatfull G.F."/>
        </authorList>
    </citation>
    <scope>NUCLEOTIDE SEQUENCE [LARGE SCALE GENOMIC DNA]</scope>
</reference>
<name>A0A411B5L3_9CAUD</name>
<organism evidence="1 2">
    <name type="scientific">Mycobacterium phage Nibb</name>
    <dbReference type="NCBI Taxonomy" id="2510585"/>
    <lineage>
        <taxon>Viruses</taxon>
        <taxon>Duplodnaviria</taxon>
        <taxon>Heunggongvirae</taxon>
        <taxon>Uroviricota</taxon>
        <taxon>Caudoviricetes</taxon>
        <taxon>Weiservirinae</taxon>
        <taxon>Anayavirus</taxon>
        <taxon>Anayavirus nibb</taxon>
    </lineage>
</organism>
<evidence type="ECO:0000313" key="2">
    <source>
        <dbReference type="Proteomes" id="UP000290045"/>
    </source>
</evidence>
<dbReference type="GeneID" id="60325156"/>
<protein>
    <submittedName>
        <fullName evidence="1">Uncharacterized protein</fullName>
    </submittedName>
</protein>
<dbReference type="Proteomes" id="UP000290045">
    <property type="component" value="Segment"/>
</dbReference>
<dbReference type="RefSeq" id="YP_009953679.1">
    <property type="nucleotide sequence ID" value="NC_051624.1"/>
</dbReference>